<gene>
    <name evidence="3" type="ORF">BECKH772A_GA0070896_102023</name>
    <name evidence="2" type="ORF">BECKH772B_GA0070898_102023</name>
    <name evidence="4" type="ORF">BECKH772C_GA0070978_102003</name>
</gene>
<accession>A0A450V7K9</accession>
<name>A0A450V7K9_9GAMM</name>
<dbReference type="EMBL" id="CAADFI010000202">
    <property type="protein sequence ID" value="VFK00746.1"/>
    <property type="molecule type" value="Genomic_DNA"/>
</dbReference>
<feature type="region of interest" description="Disordered" evidence="1">
    <location>
        <begin position="42"/>
        <end position="68"/>
    </location>
</feature>
<evidence type="ECO:0000313" key="3">
    <source>
        <dbReference type="EMBL" id="VFK00781.1"/>
    </source>
</evidence>
<sequence length="125" mass="13997">MRANVLEMRTYAGPMQARIPSTEACILSSRAGIDWMQCRIPRRKRRSRPPIPDRHSAATRAGAAGRRFPRHISSSLKIDKTIIPMSNRRVQRAASRLLAAKRAAIQAPTPCPAAMRRARGQCTWP</sequence>
<protein>
    <submittedName>
        <fullName evidence="2">Uncharacterized protein</fullName>
    </submittedName>
</protein>
<evidence type="ECO:0000313" key="4">
    <source>
        <dbReference type="EMBL" id="VFK04695.1"/>
    </source>
</evidence>
<organism evidence="2">
    <name type="scientific">Candidatus Kentrum eta</name>
    <dbReference type="NCBI Taxonomy" id="2126337"/>
    <lineage>
        <taxon>Bacteria</taxon>
        <taxon>Pseudomonadati</taxon>
        <taxon>Pseudomonadota</taxon>
        <taxon>Gammaproteobacteria</taxon>
        <taxon>Candidatus Kentrum</taxon>
    </lineage>
</organism>
<evidence type="ECO:0000313" key="2">
    <source>
        <dbReference type="EMBL" id="VFK00746.1"/>
    </source>
</evidence>
<dbReference type="EMBL" id="CAADFG010000202">
    <property type="protein sequence ID" value="VFK00781.1"/>
    <property type="molecule type" value="Genomic_DNA"/>
</dbReference>
<evidence type="ECO:0000256" key="1">
    <source>
        <dbReference type="SAM" id="MobiDB-lite"/>
    </source>
</evidence>
<reference evidence="2" key="1">
    <citation type="submission" date="2019-02" db="EMBL/GenBank/DDBJ databases">
        <authorList>
            <person name="Gruber-Vodicka R. H."/>
            <person name="Seah K. B. B."/>
        </authorList>
    </citation>
    <scope>NUCLEOTIDE SEQUENCE</scope>
    <source>
        <strain evidence="4">BECK_SA2B12</strain>
        <strain evidence="3">BECK_SA2B15</strain>
        <strain evidence="2">BECK_SA2B20</strain>
    </source>
</reference>
<dbReference type="EMBL" id="CAADFJ010000200">
    <property type="protein sequence ID" value="VFK04695.1"/>
    <property type="molecule type" value="Genomic_DNA"/>
</dbReference>
<dbReference type="AlphaFoldDB" id="A0A450V7K9"/>
<proteinExistence type="predicted"/>